<comment type="cofactor">
    <cofactor evidence="8">
        <name>Mg(2+)</name>
        <dbReference type="ChEBI" id="CHEBI:18420"/>
    </cofactor>
    <text evidence="8">Binds two Mg(2+) per subunit.</text>
</comment>
<dbReference type="SUPFAM" id="SSF56712">
    <property type="entry name" value="Prokaryotic type I DNA topoisomerase"/>
    <property type="match status" value="1"/>
</dbReference>
<dbReference type="EMBL" id="FOGC01000005">
    <property type="protein sequence ID" value="SEQ69051.1"/>
    <property type="molecule type" value="Genomic_DNA"/>
</dbReference>
<dbReference type="GO" id="GO:0043597">
    <property type="term" value="C:cytoplasmic replication fork"/>
    <property type="evidence" value="ECO:0007669"/>
    <property type="project" value="TreeGrafter"/>
</dbReference>
<proteinExistence type="inferred from homology"/>
<dbReference type="NCBIfam" id="TIGR01056">
    <property type="entry name" value="topB"/>
    <property type="match status" value="1"/>
</dbReference>
<evidence type="ECO:0000256" key="2">
    <source>
        <dbReference type="ARBA" id="ARBA00009446"/>
    </source>
</evidence>
<evidence type="ECO:0000256" key="6">
    <source>
        <dbReference type="ARBA" id="ARBA00023125"/>
    </source>
</evidence>
<evidence type="ECO:0000256" key="1">
    <source>
        <dbReference type="ARBA" id="ARBA00000213"/>
    </source>
</evidence>
<feature type="binding site" evidence="8">
    <location>
        <position position="105"/>
    </location>
    <ligand>
        <name>Mg(2+)</name>
        <dbReference type="ChEBI" id="CHEBI:18420"/>
        <label>2</label>
    </ligand>
</feature>
<feature type="site" description="Interaction with DNA" evidence="8">
    <location>
        <position position="178"/>
    </location>
</feature>
<feature type="site" description="Interaction with DNA" evidence="8">
    <location>
        <position position="170"/>
    </location>
</feature>
<dbReference type="EC" id="5.6.2.1" evidence="8"/>
<protein>
    <recommendedName>
        <fullName evidence="8">DNA topoisomerase 3</fullName>
        <ecNumber evidence="8">5.6.2.1</ecNumber>
    </recommendedName>
    <alternativeName>
        <fullName evidence="8">DNA topoisomerase III</fullName>
    </alternativeName>
</protein>
<dbReference type="InterPro" id="IPR000380">
    <property type="entry name" value="Topo_IA"/>
</dbReference>
<dbReference type="Gene3D" id="1.10.290.10">
    <property type="entry name" value="Topoisomerase I, domain 4"/>
    <property type="match status" value="1"/>
</dbReference>
<keyword evidence="6 8" id="KW-0238">DNA-binding</keyword>
<organism evidence="11 12">
    <name type="scientific">Rosenbergiella nectarea</name>
    <dbReference type="NCBI Taxonomy" id="988801"/>
    <lineage>
        <taxon>Bacteria</taxon>
        <taxon>Pseudomonadati</taxon>
        <taxon>Pseudomonadota</taxon>
        <taxon>Gammaproteobacteria</taxon>
        <taxon>Enterobacterales</taxon>
        <taxon>Erwiniaceae</taxon>
        <taxon>Rosenbergiella</taxon>
    </lineage>
</organism>
<feature type="domain" description="Toprim" evidence="9">
    <location>
        <begin position="1"/>
        <end position="134"/>
    </location>
</feature>
<keyword evidence="4 8" id="KW-0460">Magnesium</keyword>
<dbReference type="PRINTS" id="PR00417">
    <property type="entry name" value="PRTPISMRASEI"/>
</dbReference>
<accession>A0A1H9I301</accession>
<dbReference type="PROSITE" id="PS50880">
    <property type="entry name" value="TOPRIM"/>
    <property type="match status" value="1"/>
</dbReference>
<dbReference type="SMART" id="SM00436">
    <property type="entry name" value="TOP1Bc"/>
    <property type="match status" value="1"/>
</dbReference>
<dbReference type="InterPro" id="IPR013826">
    <property type="entry name" value="Topo_IA_cen_sub3"/>
</dbReference>
<feature type="binding site" evidence="8">
    <location>
        <position position="103"/>
    </location>
    <ligand>
        <name>Mg(2+)</name>
        <dbReference type="ChEBI" id="CHEBI:18420"/>
        <label>2</label>
    </ligand>
</feature>
<comment type="similarity">
    <text evidence="2 8">Belongs to the type IA topoisomerase family.</text>
</comment>
<keyword evidence="5 8" id="KW-0799">Topoisomerase</keyword>
<dbReference type="InterPro" id="IPR023405">
    <property type="entry name" value="Topo_IA_core_domain"/>
</dbReference>
<evidence type="ECO:0000313" key="12">
    <source>
        <dbReference type="Proteomes" id="UP000242515"/>
    </source>
</evidence>
<dbReference type="PANTHER" id="PTHR11390:SF21">
    <property type="entry name" value="DNA TOPOISOMERASE 3-ALPHA"/>
    <property type="match status" value="1"/>
</dbReference>
<name>A0A1H9I301_9GAMM</name>
<dbReference type="FunFam" id="3.40.50.140:FF:000004">
    <property type="entry name" value="DNA topoisomerase 3"/>
    <property type="match status" value="1"/>
</dbReference>
<dbReference type="InterPro" id="IPR006171">
    <property type="entry name" value="TOPRIM_dom"/>
</dbReference>
<dbReference type="GO" id="GO:0006310">
    <property type="term" value="P:DNA recombination"/>
    <property type="evidence" value="ECO:0007669"/>
    <property type="project" value="TreeGrafter"/>
</dbReference>
<feature type="binding site" evidence="8">
    <location>
        <position position="103"/>
    </location>
    <ligand>
        <name>Mg(2+)</name>
        <dbReference type="ChEBI" id="CHEBI:18420"/>
        <label>1</label>
        <note>catalytic</note>
    </ligand>
</feature>
<dbReference type="InterPro" id="IPR003602">
    <property type="entry name" value="Topo_IA_DNA-bd_dom"/>
</dbReference>
<feature type="site" description="Interaction with DNA" evidence="8">
    <location>
        <position position="329"/>
    </location>
</feature>
<feature type="site" description="Interaction with DNA" evidence="8">
    <location>
        <position position="185"/>
    </location>
</feature>
<dbReference type="FunFam" id="1.10.290.10:FF:000004">
    <property type="entry name" value="DNA topoisomerase 3"/>
    <property type="match status" value="1"/>
</dbReference>
<reference evidence="12" key="1">
    <citation type="submission" date="2016-10" db="EMBL/GenBank/DDBJ databases">
        <authorList>
            <person name="Varghese N."/>
            <person name="Submissions S."/>
        </authorList>
    </citation>
    <scope>NUCLEOTIDE SEQUENCE [LARGE SCALE GENOMIC DNA]</scope>
    <source>
        <strain evidence="12">8N4</strain>
    </source>
</reference>
<evidence type="ECO:0000256" key="3">
    <source>
        <dbReference type="ARBA" id="ARBA00022723"/>
    </source>
</evidence>
<dbReference type="AlphaFoldDB" id="A0A1H9I301"/>
<feature type="site" description="Interaction with DNA" evidence="8">
    <location>
        <position position="61"/>
    </location>
</feature>
<dbReference type="CDD" id="cd00186">
    <property type="entry name" value="TOP1Ac"/>
    <property type="match status" value="1"/>
</dbReference>
<dbReference type="GO" id="GO:0000287">
    <property type="term" value="F:magnesium ion binding"/>
    <property type="evidence" value="ECO:0007669"/>
    <property type="project" value="UniProtKB-UniRule"/>
</dbReference>
<dbReference type="Gene3D" id="3.40.50.140">
    <property type="match status" value="1"/>
</dbReference>
<dbReference type="STRING" id="988801.SAMN05216522_105190"/>
<dbReference type="GO" id="GO:0006281">
    <property type="term" value="P:DNA repair"/>
    <property type="evidence" value="ECO:0007669"/>
    <property type="project" value="TreeGrafter"/>
</dbReference>
<keyword evidence="12" id="KW-1185">Reference proteome</keyword>
<keyword evidence="3 8" id="KW-0479">Metal-binding</keyword>
<dbReference type="InterPro" id="IPR013497">
    <property type="entry name" value="Topo_IA_cen"/>
</dbReference>
<feature type="binding site" evidence="8">
    <location>
        <position position="7"/>
    </location>
    <ligand>
        <name>Mg(2+)</name>
        <dbReference type="ChEBI" id="CHEBI:18420"/>
        <label>1</label>
        <note>catalytic</note>
    </ligand>
</feature>
<evidence type="ECO:0000256" key="7">
    <source>
        <dbReference type="ARBA" id="ARBA00023235"/>
    </source>
</evidence>
<evidence type="ECO:0000256" key="8">
    <source>
        <dbReference type="HAMAP-Rule" id="MF_00953"/>
    </source>
</evidence>
<feature type="domain" description="Topo IA-type catalytic" evidence="10">
    <location>
        <begin position="155"/>
        <end position="603"/>
    </location>
</feature>
<feature type="region of interest" description="Interaction with DNA" evidence="8">
    <location>
        <begin position="194"/>
        <end position="199"/>
    </location>
</feature>
<dbReference type="Gene3D" id="1.10.460.10">
    <property type="entry name" value="Topoisomerase I, domain 2"/>
    <property type="match status" value="1"/>
</dbReference>
<dbReference type="NCBIfam" id="NF005829">
    <property type="entry name" value="PRK07726.1"/>
    <property type="match status" value="1"/>
</dbReference>
<dbReference type="HAMAP" id="MF_00953">
    <property type="entry name" value="Topoisom_3_prok"/>
    <property type="match status" value="1"/>
</dbReference>
<dbReference type="InterPro" id="IPR013824">
    <property type="entry name" value="Topo_IA_cen_sub1"/>
</dbReference>
<dbReference type="Pfam" id="PF01131">
    <property type="entry name" value="Topoisom_bac"/>
    <property type="match status" value="1"/>
</dbReference>
<dbReference type="PROSITE" id="PS00396">
    <property type="entry name" value="TOPO_IA_1"/>
    <property type="match status" value="1"/>
</dbReference>
<feature type="active site" description="O-(5'-phospho-DNA)-tyrosine intermediate" evidence="8">
    <location>
        <position position="327"/>
    </location>
</feature>
<dbReference type="GO" id="GO:0006265">
    <property type="term" value="P:DNA topological change"/>
    <property type="evidence" value="ECO:0007669"/>
    <property type="project" value="UniProtKB-UniRule"/>
</dbReference>
<dbReference type="PROSITE" id="PS52039">
    <property type="entry name" value="TOPO_IA_2"/>
    <property type="match status" value="1"/>
</dbReference>
<dbReference type="InterPro" id="IPR013825">
    <property type="entry name" value="Topo_IA_cen_sub2"/>
</dbReference>
<dbReference type="RefSeq" id="WP_092675298.1">
    <property type="nucleotide sequence ID" value="NZ_FOGC01000005.1"/>
</dbReference>
<evidence type="ECO:0000256" key="5">
    <source>
        <dbReference type="ARBA" id="ARBA00023029"/>
    </source>
</evidence>
<dbReference type="InterPro" id="IPR023406">
    <property type="entry name" value="Topo_IA_AS"/>
</dbReference>
<keyword evidence="7 8" id="KW-0413">Isomerase</keyword>
<comment type="catalytic activity">
    <reaction evidence="1 8">
        <text>ATP-independent breakage of single-stranded DNA, followed by passage and rejoining.</text>
        <dbReference type="EC" id="5.6.2.1"/>
    </reaction>
</comment>
<evidence type="ECO:0000259" key="9">
    <source>
        <dbReference type="PROSITE" id="PS50880"/>
    </source>
</evidence>
<dbReference type="GO" id="GO:0003677">
    <property type="term" value="F:DNA binding"/>
    <property type="evidence" value="ECO:0007669"/>
    <property type="project" value="UniProtKB-KW"/>
</dbReference>
<dbReference type="SMART" id="SM00493">
    <property type="entry name" value="TOPRIM"/>
    <property type="match status" value="1"/>
</dbReference>
<dbReference type="Proteomes" id="UP000242515">
    <property type="component" value="Unassembled WGS sequence"/>
</dbReference>
<evidence type="ECO:0000259" key="10">
    <source>
        <dbReference type="PROSITE" id="PS52039"/>
    </source>
</evidence>
<dbReference type="GO" id="GO:0003917">
    <property type="term" value="F:DNA topoisomerase type I (single strand cut, ATP-independent) activity"/>
    <property type="evidence" value="ECO:0007669"/>
    <property type="project" value="UniProtKB-UniRule"/>
</dbReference>
<comment type="function">
    <text evidence="8">Releases the supercoiling and torsional tension of DNA, which is introduced during the DNA replication and transcription, by transiently cleaving and rejoining one strand of the DNA duplex. Introduces a single-strand break via transesterification at a target site in duplex DNA. The scissile phosphodiester is attacked by the catalytic tyrosine of the enzyme, resulting in the formation of a DNA-(5'-phosphotyrosyl)-enzyme intermediate and the expulsion of a 3'-OH DNA strand. The free DNA strand then undergoes passage around the unbroken strand, thus removing DNA supercoils. Finally, in the religation step, the DNA 3'-OH attacks the covalent intermediate to expel the active-site tyrosine and restore the DNA phosphodiester backbone.</text>
</comment>
<dbReference type="SMART" id="SM00437">
    <property type="entry name" value="TOP1Ac"/>
    <property type="match status" value="1"/>
</dbReference>
<dbReference type="CDD" id="cd03362">
    <property type="entry name" value="TOPRIM_TopoIA_TopoIII"/>
    <property type="match status" value="1"/>
</dbReference>
<evidence type="ECO:0000313" key="11">
    <source>
        <dbReference type="EMBL" id="SEQ69051.1"/>
    </source>
</evidence>
<sequence length="636" mass="71689">MRVFIAEKPSLARAIADVLPKPHRRGDGYIQCGSQDIVTWCVGHLLEQAQPDHYDPRYARWALADLPIIPEKWQLTPRNDVKKQLTTIGKLLAEATQVVHAGDPDREGQLLVDEVIDYLGLPADKRQQVQRCLINDLNPQAVERAIKQLRSNSEFAPLCISALARARADWLYGINMTRAYTLFGRQAGFDGVLSVGRVQTPVLGLVVRRDEEIAHFIAKDFFEVKAFVLADNQPFTATWVPSDACEGWQDEEGRLLNQSLAEHVVARITQQPAKVTHYQNKTESETAPLPFSLSSLQIEAARRFNLGAQQVLDICQKLYETHKLITYPRSDCRYLPEEHFVGRQSVIDALQTHLPDYQSLPDEIDLSRRNRCWDDKKVDAHHAIIPTAKRNAVKLTEHEKNVYGLIARQYLMQFAEDAQYRKCVIELEIAGGKFVAKARFLSSAGWRVLLGAKERDEENDGAVLPVVAKGDILHCEGGEVVAKKTQPPRHFTDATLLSAMTGIARFVQDKALKKVLRETDGLGTEATRAGIIELLFKRGFLEKKGRYIHSTVVGRGLIHALPQPSAAPDMTAQWESTLTRISEKQYRYQDFMQPLVDTLHQLIGHARQTPPTRVLRELAKHSPAKPAYKKRVAKKA</sequence>
<dbReference type="InterPro" id="IPR034144">
    <property type="entry name" value="TOPRIM_TopoIII"/>
</dbReference>
<gene>
    <name evidence="8" type="primary">topB</name>
    <name evidence="11" type="ORF">SAMN05216522_105190</name>
</gene>
<evidence type="ECO:0000256" key="4">
    <source>
        <dbReference type="ARBA" id="ARBA00022842"/>
    </source>
</evidence>
<dbReference type="OrthoDB" id="9803554at2"/>
<dbReference type="Pfam" id="PF01751">
    <property type="entry name" value="Toprim"/>
    <property type="match status" value="1"/>
</dbReference>
<dbReference type="InterPro" id="IPR003601">
    <property type="entry name" value="Topo_IA_2"/>
</dbReference>
<dbReference type="InterPro" id="IPR005738">
    <property type="entry name" value="TopoIII"/>
</dbReference>
<dbReference type="PANTHER" id="PTHR11390">
    <property type="entry name" value="PROKARYOTIC DNA TOPOISOMERASE"/>
    <property type="match status" value="1"/>
</dbReference>
<dbReference type="Gene3D" id="2.70.20.10">
    <property type="entry name" value="Topoisomerase I, domain 3"/>
    <property type="match status" value="1"/>
</dbReference>